<proteinExistence type="inferred from homology"/>
<dbReference type="CDD" id="cd03784">
    <property type="entry name" value="GT1_Gtf-like"/>
    <property type="match status" value="1"/>
</dbReference>
<dbReference type="GO" id="GO:0080043">
    <property type="term" value="F:quercetin 3-O-glucosyltransferase activity"/>
    <property type="evidence" value="ECO:0007669"/>
    <property type="project" value="TreeGrafter"/>
</dbReference>
<evidence type="ECO:0000256" key="8">
    <source>
        <dbReference type="RuleBase" id="RU362057"/>
    </source>
</evidence>
<dbReference type="Gene3D" id="3.40.50.2000">
    <property type="entry name" value="Glycogen Phosphorylase B"/>
    <property type="match status" value="2"/>
</dbReference>
<comment type="function">
    <text evidence="6">Catalyzes the glucosylation at the O-5 position of anthocyanidin 3-glucosides to form anthocyanidin 3,5-di-O-glucosides using UDP-glucose as sugar donor. Anthocyanidin 3,5-di-O-glucosides are molecules that are responsible for pigmentation. Also acts on anthocyanidin 3-O-(6-O-malonylglucoside). Much less active with hydroxycinnamoylglucose derivatives. No activity in the absence of the 3-O-glucoside group.</text>
</comment>
<dbReference type="Pfam" id="PF00201">
    <property type="entry name" value="UDPGT"/>
    <property type="match status" value="1"/>
</dbReference>
<name>A0AAW2TK19_SESRA</name>
<keyword evidence="7" id="KW-0328">Glycosyltransferase</keyword>
<dbReference type="InterPro" id="IPR035595">
    <property type="entry name" value="UDP_glycos_trans_CS"/>
</dbReference>
<comment type="caution">
    <text evidence="9">The sequence shown here is derived from an EMBL/GenBank/DDBJ whole genome shotgun (WGS) entry which is preliminary data.</text>
</comment>
<protein>
    <recommendedName>
        <fullName evidence="8">Glycosyltransferase</fullName>
        <ecNumber evidence="8">2.4.1.-</ecNumber>
    </recommendedName>
</protein>
<dbReference type="InterPro" id="IPR002213">
    <property type="entry name" value="UDP_glucos_trans"/>
</dbReference>
<evidence type="ECO:0000256" key="1">
    <source>
        <dbReference type="ARBA" id="ARBA00004935"/>
    </source>
</evidence>
<dbReference type="AlphaFoldDB" id="A0AAW2TK19"/>
<dbReference type="EC" id="2.4.1.-" evidence="8"/>
<sequence length="437" mass="49179">MLQFAKRLSHKRLKITLALTRFILKTIEGLSGGSISIGSISDGFDEGGRAQAKTHEEYMARFQEVGPQTLTWLLQDLANSGCPVDCVVYDPFIPWALEQAKGFGLSAAAFFTQSCAVDCIYYQVYCGELKPPLQWGEVVVVPGLPPLRPAEMPSFIYFHGSYPSTFEMVVNQFQNVLKADWIFVNTFYKLEEEVIKWMSRKWQVKAIGPTIPSMYLDKRLQDDKGYDVNVFKPTIEVCKNWLNKKQPKSVIYVSFGSLAQLSPEQTTELARALTTLNKHFLWAVRSLEDTKLPENFHEETSDKGLVVSWCPQLEVLAHDAVGCFVTHCGWNSTLEALSLGVPMVAMPQWTDQSTNAKFVADVWRIGVWACADEEGLVREDEICRCVKHVIEGDGEQIRGNATKWKELAREAVDEGGSSDMDIEEFAFALMNSSRKIS</sequence>
<dbReference type="GO" id="GO:0080044">
    <property type="term" value="F:quercetin 7-O-glucosyltransferase activity"/>
    <property type="evidence" value="ECO:0007669"/>
    <property type="project" value="TreeGrafter"/>
</dbReference>
<evidence type="ECO:0000256" key="3">
    <source>
        <dbReference type="ARBA" id="ARBA00022679"/>
    </source>
</evidence>
<evidence type="ECO:0000256" key="6">
    <source>
        <dbReference type="ARBA" id="ARBA00056922"/>
    </source>
</evidence>
<dbReference type="GO" id="GO:0102816">
    <property type="term" value="F:UDP-D-glucose:delphinidin 3-O-glucosyl-5-O-caffeoylglucoside -O-beta-D-glucosyltransferase activity"/>
    <property type="evidence" value="ECO:0007669"/>
    <property type="project" value="UniProtKB-EC"/>
</dbReference>
<dbReference type="EMBL" id="JACGWJ010000008">
    <property type="protein sequence ID" value="KAL0404685.1"/>
    <property type="molecule type" value="Genomic_DNA"/>
</dbReference>
<evidence type="ECO:0000256" key="2">
    <source>
        <dbReference type="ARBA" id="ARBA00009995"/>
    </source>
</evidence>
<comment type="pathway">
    <text evidence="1">Pigment biosynthesis; anthocyanin biosynthesis.</text>
</comment>
<dbReference type="PANTHER" id="PTHR11926">
    <property type="entry name" value="GLUCOSYL/GLUCURONOSYL TRANSFERASES"/>
    <property type="match status" value="1"/>
</dbReference>
<organism evidence="9">
    <name type="scientific">Sesamum radiatum</name>
    <name type="common">Black benniseed</name>
    <dbReference type="NCBI Taxonomy" id="300843"/>
    <lineage>
        <taxon>Eukaryota</taxon>
        <taxon>Viridiplantae</taxon>
        <taxon>Streptophyta</taxon>
        <taxon>Embryophyta</taxon>
        <taxon>Tracheophyta</taxon>
        <taxon>Spermatophyta</taxon>
        <taxon>Magnoliopsida</taxon>
        <taxon>eudicotyledons</taxon>
        <taxon>Gunneridae</taxon>
        <taxon>Pentapetalae</taxon>
        <taxon>asterids</taxon>
        <taxon>lamiids</taxon>
        <taxon>Lamiales</taxon>
        <taxon>Pedaliaceae</taxon>
        <taxon>Sesamum</taxon>
    </lineage>
</organism>
<dbReference type="PANTHER" id="PTHR11926:SF1553">
    <property type="entry name" value="GLYCOSYLTRANSFERASE"/>
    <property type="match status" value="1"/>
</dbReference>
<evidence type="ECO:0000313" key="9">
    <source>
        <dbReference type="EMBL" id="KAL0404685.1"/>
    </source>
</evidence>
<dbReference type="SUPFAM" id="SSF53756">
    <property type="entry name" value="UDP-Glycosyltransferase/glycogen phosphorylase"/>
    <property type="match status" value="1"/>
</dbReference>
<gene>
    <name evidence="9" type="ORF">Sradi_2109300</name>
</gene>
<comment type="similarity">
    <text evidence="2 7">Belongs to the UDP-glycosyltransferase family.</text>
</comment>
<keyword evidence="3 7" id="KW-0808">Transferase</keyword>
<accession>A0AAW2TK19</accession>
<comment type="catalytic activity">
    <reaction evidence="5">
        <text>an anthocyanidin 3-O-beta-D-glucoside + UDP-alpha-D-glucose = an anthocyanidin 3,5-di-O-beta-D-glucoside + UDP + 2 H(+)</text>
        <dbReference type="Rhea" id="RHEA:35423"/>
        <dbReference type="ChEBI" id="CHEBI:15378"/>
        <dbReference type="ChEBI" id="CHEBI:16307"/>
        <dbReference type="ChEBI" id="CHEBI:57503"/>
        <dbReference type="ChEBI" id="CHEBI:58223"/>
        <dbReference type="ChEBI" id="CHEBI:58885"/>
        <dbReference type="EC" id="2.4.1.298"/>
    </reaction>
</comment>
<dbReference type="PROSITE" id="PS00375">
    <property type="entry name" value="UDPGT"/>
    <property type="match status" value="1"/>
</dbReference>
<reference evidence="9" key="1">
    <citation type="submission" date="2020-06" db="EMBL/GenBank/DDBJ databases">
        <authorList>
            <person name="Li T."/>
            <person name="Hu X."/>
            <person name="Zhang T."/>
            <person name="Song X."/>
            <person name="Zhang H."/>
            <person name="Dai N."/>
            <person name="Sheng W."/>
            <person name="Hou X."/>
            <person name="Wei L."/>
        </authorList>
    </citation>
    <scope>NUCLEOTIDE SEQUENCE</scope>
    <source>
        <strain evidence="9">G02</strain>
        <tissue evidence="9">Leaf</tissue>
    </source>
</reference>
<evidence type="ECO:0000256" key="5">
    <source>
        <dbReference type="ARBA" id="ARBA00050360"/>
    </source>
</evidence>
<dbReference type="FunFam" id="3.40.50.2000:FF:000019">
    <property type="entry name" value="Glycosyltransferase"/>
    <property type="match status" value="1"/>
</dbReference>
<reference evidence="9" key="2">
    <citation type="journal article" date="2024" name="Plant">
        <title>Genomic evolution and insights into agronomic trait innovations of Sesamum species.</title>
        <authorList>
            <person name="Miao H."/>
            <person name="Wang L."/>
            <person name="Qu L."/>
            <person name="Liu H."/>
            <person name="Sun Y."/>
            <person name="Le M."/>
            <person name="Wang Q."/>
            <person name="Wei S."/>
            <person name="Zheng Y."/>
            <person name="Lin W."/>
            <person name="Duan Y."/>
            <person name="Cao H."/>
            <person name="Xiong S."/>
            <person name="Wang X."/>
            <person name="Wei L."/>
            <person name="Li C."/>
            <person name="Ma Q."/>
            <person name="Ju M."/>
            <person name="Zhao R."/>
            <person name="Li G."/>
            <person name="Mu C."/>
            <person name="Tian Q."/>
            <person name="Mei H."/>
            <person name="Zhang T."/>
            <person name="Gao T."/>
            <person name="Zhang H."/>
        </authorList>
    </citation>
    <scope>NUCLEOTIDE SEQUENCE</scope>
    <source>
        <strain evidence="9">G02</strain>
    </source>
</reference>
<evidence type="ECO:0000256" key="7">
    <source>
        <dbReference type="RuleBase" id="RU003718"/>
    </source>
</evidence>
<keyword evidence="4" id="KW-0732">Signal</keyword>
<evidence type="ECO:0000256" key="4">
    <source>
        <dbReference type="ARBA" id="ARBA00022729"/>
    </source>
</evidence>